<feature type="domain" description="Malonyl-CoA:ACP transacylase (MAT)" evidence="3">
    <location>
        <begin position="197"/>
        <end position="496"/>
    </location>
</feature>
<keyword evidence="6" id="KW-0808">Transferase</keyword>
<proteinExistence type="predicted"/>
<dbReference type="SMART" id="SM00248">
    <property type="entry name" value="ANK"/>
    <property type="match status" value="2"/>
</dbReference>
<dbReference type="InterPro" id="IPR001227">
    <property type="entry name" value="Ac_transferase_dom_sf"/>
</dbReference>
<dbReference type="Pfam" id="PF12796">
    <property type="entry name" value="Ank_2"/>
    <property type="match status" value="1"/>
</dbReference>
<dbReference type="EMBL" id="CAMXCT010002103">
    <property type="protein sequence ID" value="CAI3995665.1"/>
    <property type="molecule type" value="Genomic_DNA"/>
</dbReference>
<dbReference type="EMBL" id="CAMXCT030002103">
    <property type="protein sequence ID" value="CAL4782977.1"/>
    <property type="molecule type" value="Genomic_DNA"/>
</dbReference>
<dbReference type="InterPro" id="IPR016035">
    <property type="entry name" value="Acyl_Trfase/lysoPLipase"/>
</dbReference>
<evidence type="ECO:0000256" key="1">
    <source>
        <dbReference type="PROSITE-ProRule" id="PRU00023"/>
    </source>
</evidence>
<gene>
    <name evidence="4" type="ORF">C1SCF055_LOCUS22196</name>
</gene>
<evidence type="ECO:0000313" key="6">
    <source>
        <dbReference type="EMBL" id="CAL4782977.1"/>
    </source>
</evidence>
<sequence length="502" mass="53975">MAPAPARFINPIPNPSRYQKYNGVTLESLCEAAYHGNMEKLELLLKSGNADEIFNGDVNMHLTDVNALHMAAMAGQEGAVKLLLDAQADPHVRCVVSEGKDPQSGETAKDKAGKFKHQNIVTLLKSAEEKTPPGWYQADGIGNNRKLYAKPVEQSAPKPTDGGKKEEAKPAPKTAPKAAPKAASQEKSEPSLPVALLFPGQGSQYVKMLDGVKDVPEVKEMLSKANSILGYDLLDMCLKGPEEKLAETKYCQPAMFVGGLAGVCKLKSQNAAASERPRCMAGLSLGEYTALCAAGVLSFEDGLRLVKLRGEAMQEAAQVGKQAMLSVAGLDQPVLEQCCLEAEKKAGSGSVCRIANALFPKGFSCAGTEGAVNHLKELAEKKGALQAKLLKTGGAFHTSLMQPAQEKLEKALQEALPKMNPPKCDVYMNVTGESLPAGTNPKIILELLQKQLTSPVLWSSSVQKMIKDGITDFYECGPQKQLKAMMKRIDNKVWNKTQSIEV</sequence>
<dbReference type="SUPFAM" id="SSF48403">
    <property type="entry name" value="Ankyrin repeat"/>
    <property type="match status" value="1"/>
</dbReference>
<keyword evidence="1" id="KW-0040">ANK repeat</keyword>
<dbReference type="PROSITE" id="PS50297">
    <property type="entry name" value="ANK_REP_REGION"/>
    <property type="match status" value="1"/>
</dbReference>
<dbReference type="InterPro" id="IPR036770">
    <property type="entry name" value="Ankyrin_rpt-contain_sf"/>
</dbReference>
<evidence type="ECO:0000313" key="5">
    <source>
        <dbReference type="EMBL" id="CAL1149040.1"/>
    </source>
</evidence>
<dbReference type="InterPro" id="IPR002110">
    <property type="entry name" value="Ankyrin_rpt"/>
</dbReference>
<dbReference type="Proteomes" id="UP001152797">
    <property type="component" value="Unassembled WGS sequence"/>
</dbReference>
<dbReference type="PANTHER" id="PTHR47170">
    <property type="entry name" value="MALONYL-COA ACP TRANSACYLASE, ACP-BINDING"/>
    <property type="match status" value="1"/>
</dbReference>
<dbReference type="Gene3D" id="3.30.70.250">
    <property type="entry name" value="Malonyl-CoA ACP transacylase, ACP-binding"/>
    <property type="match status" value="1"/>
</dbReference>
<accession>A0A9P1CQI7</accession>
<feature type="repeat" description="ANK" evidence="1">
    <location>
        <begin position="63"/>
        <end position="95"/>
    </location>
</feature>
<dbReference type="InterPro" id="IPR016036">
    <property type="entry name" value="Malonyl_transacylase_ACP-bd"/>
</dbReference>
<dbReference type="PANTHER" id="PTHR47170:SF2">
    <property type="entry name" value="MALONYL-COA:ACP TRANSACYLASE (MAT) DOMAIN-CONTAINING PROTEIN"/>
    <property type="match status" value="1"/>
</dbReference>
<dbReference type="InterPro" id="IPR014043">
    <property type="entry name" value="Acyl_transferase_dom"/>
</dbReference>
<dbReference type="Gene3D" id="3.40.366.10">
    <property type="entry name" value="Malonyl-Coenzyme A Acyl Carrier Protein, domain 2"/>
    <property type="match status" value="1"/>
</dbReference>
<protein>
    <submittedName>
        <fullName evidence="6">Malonyl-CoA-acyl carrier protein transacylase, mitochondrial (MCT) (Mitochondrial malonyl CoA:AC P acyltransferase) (Mitochondrial malonyltransferase) ([Acyl-carrier-protein] malonyltransferase)</fullName>
    </submittedName>
</protein>
<reference evidence="4" key="1">
    <citation type="submission" date="2022-10" db="EMBL/GenBank/DDBJ databases">
        <authorList>
            <person name="Chen Y."/>
            <person name="Dougan E. K."/>
            <person name="Chan C."/>
            <person name="Rhodes N."/>
            <person name="Thang M."/>
        </authorList>
    </citation>
    <scope>NUCLEOTIDE SEQUENCE</scope>
</reference>
<keyword evidence="6" id="KW-0012">Acyltransferase</keyword>
<dbReference type="Pfam" id="PF00698">
    <property type="entry name" value="Acyl_transf_1"/>
    <property type="match status" value="1"/>
</dbReference>
<organism evidence="4">
    <name type="scientific">Cladocopium goreaui</name>
    <dbReference type="NCBI Taxonomy" id="2562237"/>
    <lineage>
        <taxon>Eukaryota</taxon>
        <taxon>Sar</taxon>
        <taxon>Alveolata</taxon>
        <taxon>Dinophyceae</taxon>
        <taxon>Suessiales</taxon>
        <taxon>Symbiodiniaceae</taxon>
        <taxon>Cladocopium</taxon>
    </lineage>
</organism>
<dbReference type="GO" id="GO:0016746">
    <property type="term" value="F:acyltransferase activity"/>
    <property type="evidence" value="ECO:0007669"/>
    <property type="project" value="UniProtKB-KW"/>
</dbReference>
<dbReference type="EMBL" id="CAMXCT020002103">
    <property type="protein sequence ID" value="CAL1149040.1"/>
    <property type="molecule type" value="Genomic_DNA"/>
</dbReference>
<dbReference type="SMART" id="SM00827">
    <property type="entry name" value="PKS_AT"/>
    <property type="match status" value="1"/>
</dbReference>
<feature type="compositionally biased region" description="Basic and acidic residues" evidence="2">
    <location>
        <begin position="161"/>
        <end position="170"/>
    </location>
</feature>
<feature type="region of interest" description="Disordered" evidence="2">
    <location>
        <begin position="152"/>
        <end position="192"/>
    </location>
</feature>
<evidence type="ECO:0000256" key="2">
    <source>
        <dbReference type="SAM" id="MobiDB-lite"/>
    </source>
</evidence>
<dbReference type="Gene3D" id="1.25.40.20">
    <property type="entry name" value="Ankyrin repeat-containing domain"/>
    <property type="match status" value="1"/>
</dbReference>
<name>A0A9P1CQI7_9DINO</name>
<dbReference type="AlphaFoldDB" id="A0A9P1CQI7"/>
<evidence type="ECO:0000259" key="3">
    <source>
        <dbReference type="SMART" id="SM00827"/>
    </source>
</evidence>
<dbReference type="SUPFAM" id="SSF55048">
    <property type="entry name" value="Probable ACP-binding domain of malonyl-CoA ACP transacylase"/>
    <property type="match status" value="1"/>
</dbReference>
<dbReference type="OrthoDB" id="541883at2759"/>
<evidence type="ECO:0000313" key="4">
    <source>
        <dbReference type="EMBL" id="CAI3995665.1"/>
    </source>
</evidence>
<dbReference type="InterPro" id="IPR052760">
    <property type="entry name" value="Mitochondrial_malonyltrans"/>
</dbReference>
<feature type="compositionally biased region" description="Low complexity" evidence="2">
    <location>
        <begin position="171"/>
        <end position="183"/>
    </location>
</feature>
<evidence type="ECO:0000313" key="7">
    <source>
        <dbReference type="Proteomes" id="UP001152797"/>
    </source>
</evidence>
<dbReference type="PROSITE" id="PS50088">
    <property type="entry name" value="ANK_REPEAT"/>
    <property type="match status" value="1"/>
</dbReference>
<reference evidence="5" key="2">
    <citation type="submission" date="2024-04" db="EMBL/GenBank/DDBJ databases">
        <authorList>
            <person name="Chen Y."/>
            <person name="Shah S."/>
            <person name="Dougan E. K."/>
            <person name="Thang M."/>
            <person name="Chan C."/>
        </authorList>
    </citation>
    <scope>NUCLEOTIDE SEQUENCE [LARGE SCALE GENOMIC DNA]</scope>
</reference>
<comment type="caution">
    <text evidence="4">The sequence shown here is derived from an EMBL/GenBank/DDBJ whole genome shotgun (WGS) entry which is preliminary data.</text>
</comment>
<dbReference type="SUPFAM" id="SSF52151">
    <property type="entry name" value="FabD/lysophospholipase-like"/>
    <property type="match status" value="1"/>
</dbReference>
<keyword evidence="7" id="KW-1185">Reference proteome</keyword>